<organism evidence="2 3">
    <name type="scientific">Pleuronectes platessa</name>
    <name type="common">European plaice</name>
    <dbReference type="NCBI Taxonomy" id="8262"/>
    <lineage>
        <taxon>Eukaryota</taxon>
        <taxon>Metazoa</taxon>
        <taxon>Chordata</taxon>
        <taxon>Craniata</taxon>
        <taxon>Vertebrata</taxon>
        <taxon>Euteleostomi</taxon>
        <taxon>Actinopterygii</taxon>
        <taxon>Neopterygii</taxon>
        <taxon>Teleostei</taxon>
        <taxon>Neoteleostei</taxon>
        <taxon>Acanthomorphata</taxon>
        <taxon>Carangaria</taxon>
        <taxon>Pleuronectiformes</taxon>
        <taxon>Pleuronectoidei</taxon>
        <taxon>Pleuronectidae</taxon>
        <taxon>Pleuronectes</taxon>
    </lineage>
</organism>
<sequence length="120" mass="13481">MGLSPTGSTEMGMARSEKSTTSLHEQPTRAVTMMAKTLEAQGPCPSFIMNPLLLKAMAWGFPGFFNRHVCHLDASKRTVFYMSDPRLALQQLLHLTAKVLCCRGLDFMVLKERTYIKMII</sequence>
<dbReference type="Proteomes" id="UP001153269">
    <property type="component" value="Unassembled WGS sequence"/>
</dbReference>
<evidence type="ECO:0000313" key="2">
    <source>
        <dbReference type="EMBL" id="CAB1429043.1"/>
    </source>
</evidence>
<evidence type="ECO:0000313" key="3">
    <source>
        <dbReference type="Proteomes" id="UP001153269"/>
    </source>
</evidence>
<proteinExistence type="predicted"/>
<evidence type="ECO:0000256" key="1">
    <source>
        <dbReference type="SAM" id="MobiDB-lite"/>
    </source>
</evidence>
<accession>A0A9N7UFD6</accession>
<dbReference type="EMBL" id="CADEAL010001112">
    <property type="protein sequence ID" value="CAB1429043.1"/>
    <property type="molecule type" value="Genomic_DNA"/>
</dbReference>
<protein>
    <submittedName>
        <fullName evidence="2">Uncharacterized protein</fullName>
    </submittedName>
</protein>
<keyword evidence="3" id="KW-1185">Reference proteome</keyword>
<feature type="region of interest" description="Disordered" evidence="1">
    <location>
        <begin position="1"/>
        <end position="27"/>
    </location>
</feature>
<dbReference type="AlphaFoldDB" id="A0A9N7UFD6"/>
<gene>
    <name evidence="2" type="ORF">PLEPLA_LOCUS17018</name>
</gene>
<name>A0A9N7UFD6_PLEPL</name>
<comment type="caution">
    <text evidence="2">The sequence shown here is derived from an EMBL/GenBank/DDBJ whole genome shotgun (WGS) entry which is preliminary data.</text>
</comment>
<reference evidence="2" key="1">
    <citation type="submission" date="2020-03" db="EMBL/GenBank/DDBJ databases">
        <authorList>
            <person name="Weist P."/>
        </authorList>
    </citation>
    <scope>NUCLEOTIDE SEQUENCE</scope>
</reference>